<dbReference type="EMBL" id="MU266467">
    <property type="protein sequence ID" value="KAH7922933.1"/>
    <property type="molecule type" value="Genomic_DNA"/>
</dbReference>
<organism evidence="1 2">
    <name type="scientific">Leucogyrophana mollusca</name>
    <dbReference type="NCBI Taxonomy" id="85980"/>
    <lineage>
        <taxon>Eukaryota</taxon>
        <taxon>Fungi</taxon>
        <taxon>Dikarya</taxon>
        <taxon>Basidiomycota</taxon>
        <taxon>Agaricomycotina</taxon>
        <taxon>Agaricomycetes</taxon>
        <taxon>Agaricomycetidae</taxon>
        <taxon>Boletales</taxon>
        <taxon>Boletales incertae sedis</taxon>
        <taxon>Leucogyrophana</taxon>
    </lineage>
</organism>
<proteinExistence type="predicted"/>
<sequence length="1621" mass="179122">MYGLGQLGDHWSAQTVLGAHFGTLPKILPKDAVWLSSLMIPAYFAGASAVLLILHLILLSSPVQNTWARVVRRSEDLQPATPPETGANLYAGGFFSDAKAFVSQHGGPIIYGYKVARFVGCLALLGLSLATFILEEREEHTLGVLGKHWGGKRPKHRASDDQPLFSRAEWHQFALCMASVYASLLGLVSVTTRPRWSKLVSTHLTTLLLAIFAVYAYRDLFPLVTFTKDPKDLHEGYLLWAKVSVLALISVVFPMVSPRQYIPCDPADPADTPHPEQTASWLSMLLFIWEDPIVYLAYKMPHLSHEQLPPMSDDDRSRNLIKKAFPHLDPFSGGKRRHIFFGLMRVYRMEYTILALMVCIVAFVNLASPLGINFLLQYLETGGEGAVVRPWVWITWLFFGPMAGSLAFQWYIFIATRTLVRTEGIITQLVFNHSLRIRMKAELPDDSKSGESTAASTPDTASIAESSTPDDEVGTSGSEEETLQPSSASVTSSSRKGKQKAKDAKETNDTRMPKSSADNLVGKINNLVTTDLNNITDGRDLLLVGLYIPLQVGLCIWFLYNILGWSALVGLAVMILLFPLPGYVAQKIQTVQVTKMNKTDARVQTVTETMNVLRMIKLFGWEHKMDKKITEKREEELIWTWKQKILELINNNLNFVIPLVTMLSTYTTYTLVMGQNLSASKVFSSMSIFDILRDQLHTVFYMVPKMVQAKVSLDRVNGFLVDTELLDQYTDSDEQGIQLFEQDENDSNTIGFRNAVFAWSNDNSGTLTPSKRKFNLRVEDELVFERGHINLIVGPTGSGKTSMLMALLGEMHFIPSDPTSWFGLPRDGGVAYAAQESWVQNETIRDNILFGTPYDEIRYKKVLHQCALERDLTLFEAGDQTEVGEKGLTLSGGQKARITLARAIYSPAQILLLDDVLAALDVHTSKWIVDKCLAGDLVQGRTVLLVTHNVAMASSVAHFVVSLGSNGRVLSQGSISDAIAKDDRLAAEVAKEQEAIEDEAEVIDNEPEIKTETKGDGKLVVAEEILEGHVSWAAFKLYLVGLGGHYSLIFWIVFLALMGLTDLINTIQTWFLGYWASQYEIHPPSEVKVPYYLTVYALLLVVACLAYSVGYALYFYGTMRASRTIHKQLVESVLGTTLRWLDTTPTSRVITRCTQDIRAIDGPLAQGVGFVVELTLTMIIKLGAVVVMTPAFLLPGLVVGVVGGFIGRMYMKAQLSVKREMSNAKAPVLGHFGAAIAGLTSIRAYGAEEAFKGESLTRIDRYTKSARMFYNLNRWVSVRLDVISALFTACLAAYLIYGGNIPKASNIGFSLNMAVGFSSMILWWVRFLNEVEVHGDSLERVDSYIKIEQEPKSTEGGQPPAYWPASGDLRVENLSARYSLDGPKVLHDLNFHIASGQRVGIVGRTGSGKSSLTLSLLRCIFTDGNVYYDGIPTSSINLEALRSNVTIIPQIPELLTGTLRQNLDPFDQHDDAVLNDALRSAGLFAVQDESDESKLTLESAISSGGGNLSVGQRQILALARAMVRGSKLLILDEATSAIDYKTDTAIQSSLRHELRDVTQIIVAHRLQTIIDADKIMVLDAGKLVEFGSPAELLKNEEGMLRALVDESGDRDALYAMAAGEA</sequence>
<evidence type="ECO:0000313" key="1">
    <source>
        <dbReference type="EMBL" id="KAH7922933.1"/>
    </source>
</evidence>
<name>A0ACB8BDM2_9AGAM</name>
<comment type="caution">
    <text evidence="1">The sequence shown here is derived from an EMBL/GenBank/DDBJ whole genome shotgun (WGS) entry which is preliminary data.</text>
</comment>
<gene>
    <name evidence="1" type="ORF">BV22DRAFT_1197033</name>
</gene>
<evidence type="ECO:0000313" key="2">
    <source>
        <dbReference type="Proteomes" id="UP000790709"/>
    </source>
</evidence>
<protein>
    <submittedName>
        <fullName evidence="1">Uncharacterized protein</fullName>
    </submittedName>
</protein>
<accession>A0ACB8BDM2</accession>
<keyword evidence="2" id="KW-1185">Reference proteome</keyword>
<dbReference type="Proteomes" id="UP000790709">
    <property type="component" value="Unassembled WGS sequence"/>
</dbReference>
<reference evidence="1" key="1">
    <citation type="journal article" date="2021" name="New Phytol.">
        <title>Evolutionary innovations through gain and loss of genes in the ectomycorrhizal Boletales.</title>
        <authorList>
            <person name="Wu G."/>
            <person name="Miyauchi S."/>
            <person name="Morin E."/>
            <person name="Kuo A."/>
            <person name="Drula E."/>
            <person name="Varga T."/>
            <person name="Kohler A."/>
            <person name="Feng B."/>
            <person name="Cao Y."/>
            <person name="Lipzen A."/>
            <person name="Daum C."/>
            <person name="Hundley H."/>
            <person name="Pangilinan J."/>
            <person name="Johnson J."/>
            <person name="Barry K."/>
            <person name="LaButti K."/>
            <person name="Ng V."/>
            <person name="Ahrendt S."/>
            <person name="Min B."/>
            <person name="Choi I.G."/>
            <person name="Park H."/>
            <person name="Plett J.M."/>
            <person name="Magnuson J."/>
            <person name="Spatafora J.W."/>
            <person name="Nagy L.G."/>
            <person name="Henrissat B."/>
            <person name="Grigoriev I.V."/>
            <person name="Yang Z.L."/>
            <person name="Xu J."/>
            <person name="Martin F.M."/>
        </authorList>
    </citation>
    <scope>NUCLEOTIDE SEQUENCE</scope>
    <source>
        <strain evidence="1">KUC20120723A-06</strain>
    </source>
</reference>